<sequence length="335" mass="36194">MYRPSSYSSSGGYGDRYDDDRYEGRYGRDEDRNGYGREREWGSRDDDRYGRNGDSYGPEGDRYGRDSDERYGRDGYKDDDYRGRSRRNEDYQYGSRSRSADRDRDRAFDEESNHSSRGGARTNEHPQYGRQLERKFSEQNLDAPPSYEEAVADAHSPVHDERDGATPAAPAPKTSSPPVSTSPSQATTAVGPSTSPPANKEVDAFDEFDPRGPVSAVPATSISPEMDLLGSLSESFSSNSLALVPSGPATTTSEAAVLGNAGSAPASAAMPSGSAVMSQSFEDPFGDSPFRALPSAESVPAQPQDSASTTSFQTMNQTSGPPFPVNPRSGHGFQL</sequence>
<evidence type="ECO:0000313" key="2">
    <source>
        <dbReference type="EMBL" id="WJZ87977.1"/>
    </source>
</evidence>
<feature type="compositionally biased region" description="Basic and acidic residues" evidence="1">
    <location>
        <begin position="98"/>
        <end position="114"/>
    </location>
</feature>
<feature type="compositionally biased region" description="Basic and acidic residues" evidence="1">
    <location>
        <begin position="59"/>
        <end position="90"/>
    </location>
</feature>
<keyword evidence="3" id="KW-1185">Reference proteome</keyword>
<feature type="compositionally biased region" description="Low complexity" evidence="1">
    <location>
        <begin position="165"/>
        <end position="189"/>
    </location>
</feature>
<feature type="compositionally biased region" description="Low complexity" evidence="1">
    <location>
        <begin position="1"/>
        <end position="10"/>
    </location>
</feature>
<feature type="compositionally biased region" description="Low complexity" evidence="1">
    <location>
        <begin position="261"/>
        <end position="278"/>
    </location>
</feature>
<gene>
    <name evidence="2" type="ORF">VitviT2T_007318</name>
</gene>
<protein>
    <recommendedName>
        <fullName evidence="4">Clathrin interactor EPSIN 3</fullName>
    </recommendedName>
</protein>
<accession>A0ABY9BZ61</accession>
<feature type="compositionally biased region" description="Basic and acidic residues" evidence="1">
    <location>
        <begin position="15"/>
        <end position="51"/>
    </location>
</feature>
<organism evidence="2 3">
    <name type="scientific">Vitis vinifera</name>
    <name type="common">Grape</name>
    <dbReference type="NCBI Taxonomy" id="29760"/>
    <lineage>
        <taxon>Eukaryota</taxon>
        <taxon>Viridiplantae</taxon>
        <taxon>Streptophyta</taxon>
        <taxon>Embryophyta</taxon>
        <taxon>Tracheophyta</taxon>
        <taxon>Spermatophyta</taxon>
        <taxon>Magnoliopsida</taxon>
        <taxon>eudicotyledons</taxon>
        <taxon>Gunneridae</taxon>
        <taxon>Pentapetalae</taxon>
        <taxon>rosids</taxon>
        <taxon>Vitales</taxon>
        <taxon>Vitaceae</taxon>
        <taxon>Viteae</taxon>
        <taxon>Vitis</taxon>
    </lineage>
</organism>
<evidence type="ECO:0000313" key="3">
    <source>
        <dbReference type="Proteomes" id="UP001227230"/>
    </source>
</evidence>
<feature type="compositionally biased region" description="Polar residues" evidence="1">
    <location>
        <begin position="301"/>
        <end position="320"/>
    </location>
</feature>
<feature type="region of interest" description="Disordered" evidence="1">
    <location>
        <begin position="261"/>
        <end position="335"/>
    </location>
</feature>
<dbReference type="EMBL" id="CP126652">
    <property type="protein sequence ID" value="WJZ87977.1"/>
    <property type="molecule type" value="Genomic_DNA"/>
</dbReference>
<dbReference type="PANTHER" id="PTHR12276">
    <property type="entry name" value="EPSIN/ENT-RELATED"/>
    <property type="match status" value="1"/>
</dbReference>
<proteinExistence type="predicted"/>
<feature type="region of interest" description="Disordered" evidence="1">
    <location>
        <begin position="1"/>
        <end position="219"/>
    </location>
</feature>
<evidence type="ECO:0000256" key="1">
    <source>
        <dbReference type="SAM" id="MobiDB-lite"/>
    </source>
</evidence>
<reference evidence="2 3" key="1">
    <citation type="journal article" date="2023" name="Hortic Res">
        <title>The complete reference genome for grapevine (Vitis vinifera L.) genetics and breeding.</title>
        <authorList>
            <person name="Shi X."/>
            <person name="Cao S."/>
            <person name="Wang X."/>
            <person name="Huang S."/>
            <person name="Wang Y."/>
            <person name="Liu Z."/>
            <person name="Liu W."/>
            <person name="Leng X."/>
            <person name="Peng Y."/>
            <person name="Wang N."/>
            <person name="Wang Y."/>
            <person name="Ma Z."/>
            <person name="Xu X."/>
            <person name="Zhang F."/>
            <person name="Xue H."/>
            <person name="Zhong H."/>
            <person name="Wang Y."/>
            <person name="Zhang K."/>
            <person name="Velt A."/>
            <person name="Avia K."/>
            <person name="Holtgrawe D."/>
            <person name="Grimplet J."/>
            <person name="Matus J.T."/>
            <person name="Ware D."/>
            <person name="Wu X."/>
            <person name="Wang H."/>
            <person name="Liu C."/>
            <person name="Fang Y."/>
            <person name="Rustenholz C."/>
            <person name="Cheng Z."/>
            <person name="Xiao H."/>
            <person name="Zhou Y."/>
        </authorList>
    </citation>
    <scope>NUCLEOTIDE SEQUENCE [LARGE SCALE GENOMIC DNA]</scope>
    <source>
        <strain evidence="3">cv. Pinot noir / PN40024</strain>
        <tissue evidence="2">Leaf</tissue>
    </source>
</reference>
<dbReference type="PANTHER" id="PTHR12276:SF91">
    <property type="entry name" value="CLATHRIN INTERACTOR EPSIN 2-RELATED"/>
    <property type="match status" value="1"/>
</dbReference>
<name>A0ABY9BZ61_VITVI</name>
<evidence type="ECO:0008006" key="4">
    <source>
        <dbReference type="Google" id="ProtNLM"/>
    </source>
</evidence>
<dbReference type="Proteomes" id="UP001227230">
    <property type="component" value="Chromosome 5"/>
</dbReference>